<accession>A0ABS3WDP7</accession>
<organism evidence="9 10">
    <name type="scientific">Paenibacillus artemisiicola</name>
    <dbReference type="NCBI Taxonomy" id="1172618"/>
    <lineage>
        <taxon>Bacteria</taxon>
        <taxon>Bacillati</taxon>
        <taxon>Bacillota</taxon>
        <taxon>Bacilli</taxon>
        <taxon>Bacillales</taxon>
        <taxon>Paenibacillaceae</taxon>
        <taxon>Paenibacillus</taxon>
    </lineage>
</organism>
<evidence type="ECO:0000256" key="6">
    <source>
        <dbReference type="ARBA" id="ARBA00023136"/>
    </source>
</evidence>
<comment type="subcellular location">
    <subcellularLocation>
        <location evidence="1 7">Cell membrane</location>
        <topology evidence="1 7">Multi-pass membrane protein</topology>
    </subcellularLocation>
</comment>
<gene>
    <name evidence="9" type="ORF">I8J29_19740</name>
</gene>
<evidence type="ECO:0000256" key="2">
    <source>
        <dbReference type="ARBA" id="ARBA00022448"/>
    </source>
</evidence>
<feature type="transmembrane region" description="Helical" evidence="7">
    <location>
        <begin position="175"/>
        <end position="196"/>
    </location>
</feature>
<evidence type="ECO:0000256" key="5">
    <source>
        <dbReference type="ARBA" id="ARBA00022989"/>
    </source>
</evidence>
<keyword evidence="6 7" id="KW-0472">Membrane</keyword>
<feature type="transmembrane region" description="Helical" evidence="7">
    <location>
        <begin position="129"/>
        <end position="154"/>
    </location>
</feature>
<evidence type="ECO:0000256" key="3">
    <source>
        <dbReference type="ARBA" id="ARBA00022475"/>
    </source>
</evidence>
<keyword evidence="10" id="KW-1185">Reference proteome</keyword>
<name>A0ABS3WDP7_9BACL</name>
<dbReference type="InterPro" id="IPR035906">
    <property type="entry name" value="MetI-like_sf"/>
</dbReference>
<comment type="caution">
    <text evidence="9">The sequence shown here is derived from an EMBL/GenBank/DDBJ whole genome shotgun (WGS) entry which is preliminary data.</text>
</comment>
<evidence type="ECO:0000313" key="10">
    <source>
        <dbReference type="Proteomes" id="UP000670947"/>
    </source>
</evidence>
<dbReference type="Proteomes" id="UP000670947">
    <property type="component" value="Unassembled WGS sequence"/>
</dbReference>
<dbReference type="EMBL" id="JAGGDJ010000018">
    <property type="protein sequence ID" value="MBO7746450.1"/>
    <property type="molecule type" value="Genomic_DNA"/>
</dbReference>
<protein>
    <submittedName>
        <fullName evidence="9">Sugar ABC transporter permease</fullName>
    </submittedName>
</protein>
<feature type="transmembrane region" description="Helical" evidence="7">
    <location>
        <begin position="45"/>
        <end position="66"/>
    </location>
</feature>
<feature type="transmembrane region" description="Helical" evidence="7">
    <location>
        <begin position="87"/>
        <end position="109"/>
    </location>
</feature>
<evidence type="ECO:0000259" key="8">
    <source>
        <dbReference type="PROSITE" id="PS50928"/>
    </source>
</evidence>
<keyword evidence="3" id="KW-1003">Cell membrane</keyword>
<reference evidence="9 10" key="1">
    <citation type="submission" date="2021-03" db="EMBL/GenBank/DDBJ databases">
        <title>Paenibacillus artemisicola MWE-103 whole genome sequence.</title>
        <authorList>
            <person name="Ham Y.J."/>
        </authorList>
    </citation>
    <scope>NUCLEOTIDE SEQUENCE [LARGE SCALE GENOMIC DNA]</scope>
    <source>
        <strain evidence="9 10">MWE-103</strain>
    </source>
</reference>
<dbReference type="PROSITE" id="PS50928">
    <property type="entry name" value="ABC_TM1"/>
    <property type="match status" value="1"/>
</dbReference>
<evidence type="ECO:0000256" key="1">
    <source>
        <dbReference type="ARBA" id="ARBA00004651"/>
    </source>
</evidence>
<dbReference type="CDD" id="cd06261">
    <property type="entry name" value="TM_PBP2"/>
    <property type="match status" value="1"/>
</dbReference>
<dbReference type="SUPFAM" id="SSF161098">
    <property type="entry name" value="MetI-like"/>
    <property type="match status" value="1"/>
</dbReference>
<evidence type="ECO:0000256" key="7">
    <source>
        <dbReference type="RuleBase" id="RU363032"/>
    </source>
</evidence>
<dbReference type="InterPro" id="IPR000515">
    <property type="entry name" value="MetI-like"/>
</dbReference>
<feature type="transmembrane region" description="Helical" evidence="7">
    <location>
        <begin position="233"/>
        <end position="254"/>
    </location>
</feature>
<dbReference type="Gene3D" id="1.10.3720.10">
    <property type="entry name" value="MetI-like"/>
    <property type="match status" value="1"/>
</dbReference>
<dbReference type="InterPro" id="IPR050809">
    <property type="entry name" value="UgpAE/MalFG_permease"/>
</dbReference>
<dbReference type="Pfam" id="PF00528">
    <property type="entry name" value="BPD_transp_1"/>
    <property type="match status" value="1"/>
</dbReference>
<dbReference type="PANTHER" id="PTHR43227">
    <property type="entry name" value="BLL4140 PROTEIN"/>
    <property type="match status" value="1"/>
</dbReference>
<keyword evidence="4 7" id="KW-0812">Transmembrane</keyword>
<feature type="domain" description="ABC transmembrane type-1" evidence="8">
    <location>
        <begin position="41"/>
        <end position="256"/>
    </location>
</feature>
<keyword evidence="2 7" id="KW-0813">Transport</keyword>
<dbReference type="PANTHER" id="PTHR43227:SF11">
    <property type="entry name" value="BLL4140 PROTEIN"/>
    <property type="match status" value="1"/>
</dbReference>
<evidence type="ECO:0000256" key="4">
    <source>
        <dbReference type="ARBA" id="ARBA00022692"/>
    </source>
</evidence>
<sequence>MYGILIAFQDYNLFKGITGSPWVGLDVFREIFGMSGFYEALRNTFLLNLLDLLVSFPAPIVLALLLNELAGRRFKKFAQTALYLPHFLSWVIIGGMMYQVFATNSGIVNELLGRLGVAPIPFLTDKYDWLVTYLAVGVWQSAGWGTIVYLAAIAGVNAELYEAAAVDGAGRLRRIWSVTLPGIRPTIVVLLVLKIGELVQIGFDRPFVLGNVSVRDFSEVISTFVYKTGIQTAQFSTATAVGLFQAAVGIVLLLGSNYLAKKITENGVF</sequence>
<keyword evidence="5 7" id="KW-1133">Transmembrane helix</keyword>
<comment type="similarity">
    <text evidence="7">Belongs to the binding-protein-dependent transport system permease family.</text>
</comment>
<proteinExistence type="inferred from homology"/>
<evidence type="ECO:0000313" key="9">
    <source>
        <dbReference type="EMBL" id="MBO7746450.1"/>
    </source>
</evidence>